<evidence type="ECO:0000313" key="8">
    <source>
        <dbReference type="EMBL" id="HIU45095.1"/>
    </source>
</evidence>
<name>A0A9D1S2M9_9FIRM</name>
<feature type="region of interest" description="Disordered" evidence="6">
    <location>
        <begin position="194"/>
        <end position="259"/>
    </location>
</feature>
<dbReference type="Proteomes" id="UP000824070">
    <property type="component" value="Unassembled WGS sequence"/>
</dbReference>
<dbReference type="AlphaFoldDB" id="A0A9D1S2M9"/>
<keyword evidence="4 5" id="KW-0067">ATP-binding</keyword>
<dbReference type="PROSITE" id="PS51198">
    <property type="entry name" value="UVRD_HELICASE_ATP_BIND"/>
    <property type="match status" value="1"/>
</dbReference>
<dbReference type="PANTHER" id="PTHR11070">
    <property type="entry name" value="UVRD / RECB / PCRA DNA HELICASE FAMILY MEMBER"/>
    <property type="match status" value="1"/>
</dbReference>
<dbReference type="GO" id="GO:0016787">
    <property type="term" value="F:hydrolase activity"/>
    <property type="evidence" value="ECO:0007669"/>
    <property type="project" value="UniProtKB-UniRule"/>
</dbReference>
<keyword evidence="3 5" id="KW-0347">Helicase</keyword>
<dbReference type="GO" id="GO:0000725">
    <property type="term" value="P:recombinational repair"/>
    <property type="evidence" value="ECO:0007669"/>
    <property type="project" value="TreeGrafter"/>
</dbReference>
<dbReference type="Gene3D" id="3.40.50.300">
    <property type="entry name" value="P-loop containing nucleotide triphosphate hydrolases"/>
    <property type="match status" value="2"/>
</dbReference>
<evidence type="ECO:0000256" key="4">
    <source>
        <dbReference type="ARBA" id="ARBA00022840"/>
    </source>
</evidence>
<comment type="caution">
    <text evidence="8">The sequence shown here is derived from an EMBL/GenBank/DDBJ whole genome shotgun (WGS) entry which is preliminary data.</text>
</comment>
<proteinExistence type="predicted"/>
<evidence type="ECO:0000313" key="9">
    <source>
        <dbReference type="Proteomes" id="UP000824070"/>
    </source>
</evidence>
<feature type="compositionally biased region" description="Basic and acidic residues" evidence="6">
    <location>
        <begin position="439"/>
        <end position="458"/>
    </location>
</feature>
<reference evidence="8" key="2">
    <citation type="journal article" date="2021" name="PeerJ">
        <title>Extensive microbial diversity within the chicken gut microbiome revealed by metagenomics and culture.</title>
        <authorList>
            <person name="Gilroy R."/>
            <person name="Ravi A."/>
            <person name="Getino M."/>
            <person name="Pursley I."/>
            <person name="Horton D.L."/>
            <person name="Alikhan N.F."/>
            <person name="Baker D."/>
            <person name="Gharbi K."/>
            <person name="Hall N."/>
            <person name="Watson M."/>
            <person name="Adriaenssens E.M."/>
            <person name="Foster-Nyarko E."/>
            <person name="Jarju S."/>
            <person name="Secka A."/>
            <person name="Antonio M."/>
            <person name="Oren A."/>
            <person name="Chaudhuri R.R."/>
            <person name="La Ragione R."/>
            <person name="Hildebrand F."/>
            <person name="Pallen M.J."/>
        </authorList>
    </citation>
    <scope>NUCLEOTIDE SEQUENCE</scope>
    <source>
        <strain evidence="8">ChiGjej1B1-22543</strain>
    </source>
</reference>
<evidence type="ECO:0000256" key="6">
    <source>
        <dbReference type="SAM" id="MobiDB-lite"/>
    </source>
</evidence>
<feature type="region of interest" description="Disordered" evidence="6">
    <location>
        <begin position="141"/>
        <end position="179"/>
    </location>
</feature>
<dbReference type="InterPro" id="IPR000212">
    <property type="entry name" value="DNA_helicase_UvrD/REP"/>
</dbReference>
<evidence type="ECO:0000259" key="7">
    <source>
        <dbReference type="PROSITE" id="PS51198"/>
    </source>
</evidence>
<gene>
    <name evidence="8" type="ORF">IAC52_02230</name>
</gene>
<dbReference type="GO" id="GO:0043138">
    <property type="term" value="F:3'-5' DNA helicase activity"/>
    <property type="evidence" value="ECO:0007669"/>
    <property type="project" value="TreeGrafter"/>
</dbReference>
<dbReference type="EMBL" id="DVMV01000015">
    <property type="protein sequence ID" value="HIU45095.1"/>
    <property type="molecule type" value="Genomic_DNA"/>
</dbReference>
<reference evidence="8" key="1">
    <citation type="submission" date="2020-10" db="EMBL/GenBank/DDBJ databases">
        <authorList>
            <person name="Gilroy R."/>
        </authorList>
    </citation>
    <scope>NUCLEOTIDE SEQUENCE</scope>
    <source>
        <strain evidence="8">ChiGjej1B1-22543</strain>
    </source>
</reference>
<evidence type="ECO:0000256" key="2">
    <source>
        <dbReference type="ARBA" id="ARBA00022801"/>
    </source>
</evidence>
<dbReference type="GO" id="GO:0005524">
    <property type="term" value="F:ATP binding"/>
    <property type="evidence" value="ECO:0007669"/>
    <property type="project" value="UniProtKB-UniRule"/>
</dbReference>
<accession>A0A9D1S2M9</accession>
<evidence type="ECO:0000256" key="5">
    <source>
        <dbReference type="PROSITE-ProRule" id="PRU00560"/>
    </source>
</evidence>
<dbReference type="GO" id="GO:0003677">
    <property type="term" value="F:DNA binding"/>
    <property type="evidence" value="ECO:0007669"/>
    <property type="project" value="InterPro"/>
</dbReference>
<sequence>MYKFESNGSNRSSRARFRFVFTTGEDRYPEVDDDLFALSSLSFDLNTVFVPSYHRVDEEEKRRVASFDPLDYQCIAVRVSSSKVDDILLCHNGSLLPAYVITASGLIKEAIYEPFGLVEDGKEYTYSDLLLLFGDEQQAKQPESFAPTKQGKVANLGYFTPSPSDDEEEDEAPAEKVEVPSYFAASSKKSFKNTFSKRIRSQKQEEEAEEDDSPAPNIEVARPSFVPSSSKKPKAIRDPKGDRLSPIRREPEESPKPFDIKKVKQAFSPYSKKAVPNLNANPNYRPPKQARGMCFAQYDFRPNPRKPILSRLSQLVGPYRDEYALSMAAKALSRISEARFYRNAIFSPVPEMDDRIYSLLKPFEADKWVPLVALTDQNKSQVGAMLLCLGEDPSLVINLCPDRKTGIIFAYSDHGCTVEGQFSSATFFDLYSRSQRSPEAVEERPKPKPKREEPKSEPEQTQNQDEIDEAISDFIDQENEERRVFASAYFLKSAKQLYSDHPEAEQEISELIHRLLTYSEPSLNQMLSSRNNKEIKQTGKIRKFRLNGSQYKAARVFYRRGYDFSCTGEFSDRFYCASDFFLLDICPPSRHDQQGEFAELLLSRLNTDNLYERMLLKRGNSKEIDSIAYPSKRQFALVKSLVSLPPLAFIGSAGTGKTLLSIENCLCLQGEGRTLYLTYEPSLRDYAADKLQEMGHGDVVCHTFISLSTAELGEHELSFEEDFLSFFSTYLSRYRKSEKTFAALSADKEEQGRIAYLYIRGYLFGSDSNAVKPMKKADFCAYLTSEEGYPLDVAEAVYDLGEEYEREIRRLGKLTDNDLASLLLLQKKRKSLSFDSIIIDEYQDLTPLQFLSLLDYLPDSKLIPLYLYGDENQSVNPTIFSLSKANQLLYSHFGRPISIDTHRLSGSYRTGPSLLGFINGMKAIKRDRIGAQKAILDEPETSFRLDADDLFVSYLDIGSDLCPLVSLAFKSNEDFVFLFPSSESCERAKEAVKGKLEGIGDYADTSFLPIEQAKGREWDGVILVDFLTEFGPEFAECLSGEQKKGRHVTSLRMMFNRLYVGLTRAKNRILITESNAPKGSFDKLLSSLQKFRLEDVRSIFSNSIDPERWKSHGKILLRDGDYEGARRAFVRALPDPEAKSLLSKAEFYIDNMAKLSRHESGDWQSRFIDFLIQEKDYRNLERAYLDLGLNAKLDFLSQVRAEDRKAALSSFRKIVEKSTFHEKTFFFTLLSYSYVRDIIGKDKMLKKEEKEDGKR</sequence>
<protein>
    <submittedName>
        <fullName evidence="8">AAA family ATPase</fullName>
    </submittedName>
</protein>
<evidence type="ECO:0000256" key="1">
    <source>
        <dbReference type="ARBA" id="ARBA00022741"/>
    </source>
</evidence>
<keyword evidence="2 5" id="KW-0378">Hydrolase</keyword>
<dbReference type="Pfam" id="PF13245">
    <property type="entry name" value="AAA_19"/>
    <property type="match status" value="1"/>
</dbReference>
<organism evidence="8 9">
    <name type="scientific">Candidatus Alloenteromonas pullicola</name>
    <dbReference type="NCBI Taxonomy" id="2840784"/>
    <lineage>
        <taxon>Bacteria</taxon>
        <taxon>Bacillati</taxon>
        <taxon>Bacillota</taxon>
        <taxon>Bacillota incertae sedis</taxon>
        <taxon>Candidatus Alloenteromonas</taxon>
    </lineage>
</organism>
<dbReference type="PANTHER" id="PTHR11070:SF2">
    <property type="entry name" value="ATP-DEPENDENT DNA HELICASE SRS2"/>
    <property type="match status" value="1"/>
</dbReference>
<dbReference type="SUPFAM" id="SSF52540">
    <property type="entry name" value="P-loop containing nucleoside triphosphate hydrolases"/>
    <property type="match status" value="1"/>
</dbReference>
<dbReference type="InterPro" id="IPR014016">
    <property type="entry name" value="UvrD-like_ATP-bd"/>
</dbReference>
<feature type="region of interest" description="Disordered" evidence="6">
    <location>
        <begin position="436"/>
        <end position="467"/>
    </location>
</feature>
<dbReference type="InterPro" id="IPR027417">
    <property type="entry name" value="P-loop_NTPase"/>
</dbReference>
<evidence type="ECO:0000256" key="3">
    <source>
        <dbReference type="ARBA" id="ARBA00022806"/>
    </source>
</evidence>
<keyword evidence="1 5" id="KW-0547">Nucleotide-binding</keyword>
<feature type="binding site" evidence="5">
    <location>
        <begin position="651"/>
        <end position="658"/>
    </location>
    <ligand>
        <name>ATP</name>
        <dbReference type="ChEBI" id="CHEBI:30616"/>
    </ligand>
</feature>
<feature type="domain" description="UvrD-like helicase ATP-binding" evidence="7">
    <location>
        <begin position="630"/>
        <end position="911"/>
    </location>
</feature>
<feature type="compositionally biased region" description="Basic and acidic residues" evidence="6">
    <location>
        <begin position="235"/>
        <end position="259"/>
    </location>
</feature>